<dbReference type="AlphaFoldDB" id="A0AB37HFP9"/>
<proteinExistence type="predicted"/>
<evidence type="ECO:0008006" key="3">
    <source>
        <dbReference type="Google" id="ProtNLM"/>
    </source>
</evidence>
<dbReference type="EMBL" id="CP066701">
    <property type="protein sequence ID" value="QQX23578.1"/>
    <property type="molecule type" value="Genomic_DNA"/>
</dbReference>
<reference evidence="1 2" key="1">
    <citation type="submission" date="2020-12" db="EMBL/GenBank/DDBJ databases">
        <title>Taxonomic evaluation of the Bacillus sporothermodurans group of bacteria based on whole genome sequences.</title>
        <authorList>
            <person name="Fiedler G."/>
            <person name="Herbstmann A.-D."/>
            <person name="Doll E."/>
            <person name="Wenning M."/>
            <person name="Brinks E."/>
            <person name="Kabisch J."/>
            <person name="Breitenwieser F."/>
            <person name="Lappann M."/>
            <person name="Boehnlein C."/>
            <person name="Franz C."/>
        </authorList>
    </citation>
    <scope>NUCLEOTIDE SEQUENCE [LARGE SCALE GENOMIC DNA]</scope>
    <source>
        <strain evidence="1 2">DSM 10599</strain>
    </source>
</reference>
<gene>
    <name evidence="1" type="ORF">JGZ69_11555</name>
</gene>
<name>A0AB37HFP9_9BACI</name>
<dbReference type="KEGG" id="hspo:JGZ69_11555"/>
<evidence type="ECO:0000313" key="2">
    <source>
        <dbReference type="Proteomes" id="UP000595512"/>
    </source>
</evidence>
<dbReference type="PANTHER" id="PTHR35586">
    <property type="entry name" value="SLL1691 PROTEIN"/>
    <property type="match status" value="1"/>
</dbReference>
<protein>
    <recommendedName>
        <fullName evidence="3">Transposase (putative) YhgA-like domain-containing protein</fullName>
    </recommendedName>
</protein>
<dbReference type="Proteomes" id="UP000595512">
    <property type="component" value="Chromosome"/>
</dbReference>
<dbReference type="RefSeq" id="WP_133175005.1">
    <property type="nucleotide sequence ID" value="NZ_CP066701.1"/>
</dbReference>
<evidence type="ECO:0000313" key="1">
    <source>
        <dbReference type="EMBL" id="QQX23578.1"/>
    </source>
</evidence>
<organism evidence="1 2">
    <name type="scientific">Heyndrickxia sporothermodurans</name>
    <dbReference type="NCBI Taxonomy" id="46224"/>
    <lineage>
        <taxon>Bacteria</taxon>
        <taxon>Bacillati</taxon>
        <taxon>Bacillota</taxon>
        <taxon>Bacilli</taxon>
        <taxon>Bacillales</taxon>
        <taxon>Bacillaceae</taxon>
        <taxon>Heyndrickxia</taxon>
    </lineage>
</organism>
<accession>A0AB37HFP9</accession>
<dbReference type="PANTHER" id="PTHR35586:SF1">
    <property type="entry name" value="SLL1691 PROTEIN"/>
    <property type="match status" value="1"/>
</dbReference>
<sequence length="329" mass="39143">MYKLEKGCDILMVTSMVFEKPPIYSVVDYDGLWKKLINELFEEFVLFFAPDLYEKVDFQKKYEFLQQELYKEVIQEKKGKQIADQIVKVYLKSGIEKWLLIHIEVQGDPDPEFPKRMFRYYYRILDKYDRDIVAIALLTDASGGFRPSRYERSSFGTKLTYEYNVYKFKDQKEEDLIQSSNPFAIAVLAGMYASMSKNDDDTRFRFKLKLMRLLMQKSDFPQEEQRIYLSALIYFVDYILQIPDELTSKLRNEIMIMKEEVDMFFLDRKNLPPTFGEIREEAREEGLEQGRKQIALEMLADGMDVEVVAKYVKLPIEEIKRLKKRGRSQ</sequence>